<reference evidence="1 2" key="1">
    <citation type="submission" date="2013-04" db="EMBL/GenBank/DDBJ databases">
        <title>Gluconobacter oxydans NBRC 3293 whole genome sequence.</title>
        <authorList>
            <person name="Matsutani M."/>
            <person name="Yakushi T."/>
            <person name="Matsushita K."/>
        </authorList>
    </citation>
    <scope>NUCLEOTIDE SEQUENCE [LARGE SCALE GENOMIC DNA]</scope>
    <source>
        <strain evidence="1 2">NBRC 3293</strain>
    </source>
</reference>
<sequence length="46" mass="5664">MKGHRSLRRASIFEFLSTHFYHSEPDRKHEVRLQNRKRCEFGLSYI</sequence>
<name>A0A829WWT7_GLUOY</name>
<protein>
    <submittedName>
        <fullName evidence="1">Uncharacterized protein</fullName>
    </submittedName>
</protein>
<dbReference type="Proteomes" id="UP000484858">
    <property type="component" value="Unassembled WGS sequence"/>
</dbReference>
<gene>
    <name evidence="1" type="ORF">NBRC3293_2111</name>
</gene>
<evidence type="ECO:0000313" key="1">
    <source>
        <dbReference type="EMBL" id="GEM17613.1"/>
    </source>
</evidence>
<accession>A0A829WWT7</accession>
<evidence type="ECO:0000313" key="2">
    <source>
        <dbReference type="Proteomes" id="UP000484858"/>
    </source>
</evidence>
<proteinExistence type="predicted"/>
<comment type="caution">
    <text evidence="1">The sequence shown here is derived from an EMBL/GenBank/DDBJ whole genome shotgun (WGS) entry which is preliminary data.</text>
</comment>
<dbReference type="EMBL" id="BARJ01000010">
    <property type="protein sequence ID" value="GEM17613.1"/>
    <property type="molecule type" value="Genomic_DNA"/>
</dbReference>
<dbReference type="AlphaFoldDB" id="A0A829WWT7"/>
<organism evidence="1 2">
    <name type="scientific">Gluconobacter oxydans NBRC 3293</name>
    <dbReference type="NCBI Taxonomy" id="1315969"/>
    <lineage>
        <taxon>Bacteria</taxon>
        <taxon>Pseudomonadati</taxon>
        <taxon>Pseudomonadota</taxon>
        <taxon>Alphaproteobacteria</taxon>
        <taxon>Acetobacterales</taxon>
        <taxon>Acetobacteraceae</taxon>
        <taxon>Gluconobacter</taxon>
    </lineage>
</organism>